<dbReference type="InterPro" id="IPR027417">
    <property type="entry name" value="P-loop_NTPase"/>
</dbReference>
<dbReference type="SMART" id="SM00129">
    <property type="entry name" value="KISc"/>
    <property type="match status" value="1"/>
</dbReference>
<sequence length="643" mass="74624">MSNIREKVFANEFLDSEADNFLHVYLRVKEGIEDYEDLYEIIDSRTLISKIPESSHSAKNIKEAAVMKRKYDFSKIFGPETKQSSLFNELVKPKLWKFMNGIDCSLMTYGVSGSGKTYTIVGTGQEPGVLPRSLEYIFRTLPNMQKYPEIKPLPNGDVIRLGEKQRLGEFEIKQNILSFNWPSMDRNEQINTYRTMQYHLIDDPIENVEHISDSSIAIWVSFAEIYNEQIFDLLQSEVLPGKSKEKLKLGISNGHTYIKKLTNIYVSSGLEAFQVLQYGLHHLNYAKTKINDHSSRSHSIFTINLVQANASFQEEFYVSRFSFCDLAGVERSKKTMNVGERLKESNNINISLMVLGRCIAGVRNTQKALDYRLLPFRESKLTQIFQNALSGHEDICMIVTVNLCQDFFEETQHVLNFSAIAKEIMVTQQPKDSVKKINCFTETTEDGSPEDNETFREENTRTEVFEDTISEDEINQILNKNITTYSLANYISLSGNQNVQFKNENKMMELALQKEYDKWIKDTKLKYLKENFDECSSSDSSDDENEINNNSIVFKRRSRTDSDIETILYSSDEEDRVSFWKKKMKNQELTINEHHKTISALQEEIMKLKFKNQSRIQELEMKIRAQELQIQELKKKLDGIWNI</sequence>
<comment type="subcellular location">
    <subcellularLocation>
        <location evidence="1">Cytoplasm</location>
        <location evidence="1">Cytoskeleton</location>
        <location evidence="1">Spindle</location>
    </subcellularLocation>
</comment>
<protein>
    <recommendedName>
        <fullName evidence="11">Kinesin motor domain-containing protein</fullName>
    </recommendedName>
</protein>
<dbReference type="GO" id="GO:0005819">
    <property type="term" value="C:spindle"/>
    <property type="evidence" value="ECO:0007669"/>
    <property type="project" value="UniProtKB-SubCell"/>
</dbReference>
<dbReference type="AlphaFoldDB" id="A0ABD2P181"/>
<keyword evidence="5 9" id="KW-0067">ATP-binding</keyword>
<organism evidence="12 13">
    <name type="scientific">Cryptolaemus montrouzieri</name>
    <dbReference type="NCBI Taxonomy" id="559131"/>
    <lineage>
        <taxon>Eukaryota</taxon>
        <taxon>Metazoa</taxon>
        <taxon>Ecdysozoa</taxon>
        <taxon>Arthropoda</taxon>
        <taxon>Hexapoda</taxon>
        <taxon>Insecta</taxon>
        <taxon>Pterygota</taxon>
        <taxon>Neoptera</taxon>
        <taxon>Endopterygota</taxon>
        <taxon>Coleoptera</taxon>
        <taxon>Polyphaga</taxon>
        <taxon>Cucujiformia</taxon>
        <taxon>Coccinelloidea</taxon>
        <taxon>Coccinellidae</taxon>
        <taxon>Scymninae</taxon>
        <taxon>Scymnini</taxon>
        <taxon>Cryptolaemus</taxon>
    </lineage>
</organism>
<evidence type="ECO:0000256" key="10">
    <source>
        <dbReference type="SAM" id="Coils"/>
    </source>
</evidence>
<dbReference type="PANTHER" id="PTHR47970:SF29">
    <property type="entry name" value="KINESIN FAMILY MEMBER 20B"/>
    <property type="match status" value="1"/>
</dbReference>
<dbReference type="InterPro" id="IPR047149">
    <property type="entry name" value="KIF11-like"/>
</dbReference>
<comment type="caution">
    <text evidence="12">The sequence shown here is derived from an EMBL/GenBank/DDBJ whole genome shotgun (WGS) entry which is preliminary data.</text>
</comment>
<name>A0ABD2P181_9CUCU</name>
<reference evidence="12 13" key="1">
    <citation type="journal article" date="2021" name="BMC Biol.">
        <title>Horizontally acquired antibacterial genes associated with adaptive radiation of ladybird beetles.</title>
        <authorList>
            <person name="Li H.S."/>
            <person name="Tang X.F."/>
            <person name="Huang Y.H."/>
            <person name="Xu Z.Y."/>
            <person name="Chen M.L."/>
            <person name="Du X.Y."/>
            <person name="Qiu B.Y."/>
            <person name="Chen P.T."/>
            <person name="Zhang W."/>
            <person name="Slipinski A."/>
            <person name="Escalona H.E."/>
            <person name="Waterhouse R.M."/>
            <person name="Zwick A."/>
            <person name="Pang H."/>
        </authorList>
    </citation>
    <scope>NUCLEOTIDE SEQUENCE [LARGE SCALE GENOMIC DNA]</scope>
    <source>
        <strain evidence="12">SYSU2018</strain>
    </source>
</reference>
<keyword evidence="3" id="KW-0597">Phosphoprotein</keyword>
<evidence type="ECO:0000256" key="8">
    <source>
        <dbReference type="ARBA" id="ARBA00023212"/>
    </source>
</evidence>
<keyword evidence="7 9" id="KW-0505">Motor protein</keyword>
<keyword evidence="13" id="KW-1185">Reference proteome</keyword>
<evidence type="ECO:0000259" key="11">
    <source>
        <dbReference type="PROSITE" id="PS50067"/>
    </source>
</evidence>
<feature type="coiled-coil region" evidence="10">
    <location>
        <begin position="584"/>
        <end position="636"/>
    </location>
</feature>
<gene>
    <name evidence="12" type="ORF">HHI36_018825</name>
</gene>
<evidence type="ECO:0000313" key="13">
    <source>
        <dbReference type="Proteomes" id="UP001516400"/>
    </source>
</evidence>
<dbReference type="EMBL" id="JABFTP020000165">
    <property type="protein sequence ID" value="KAL3284672.1"/>
    <property type="molecule type" value="Genomic_DNA"/>
</dbReference>
<keyword evidence="4 9" id="KW-0547">Nucleotide-binding</keyword>
<dbReference type="Gene3D" id="3.40.850.10">
    <property type="entry name" value="Kinesin motor domain"/>
    <property type="match status" value="1"/>
</dbReference>
<feature type="binding site" evidence="9">
    <location>
        <begin position="110"/>
        <end position="117"/>
    </location>
    <ligand>
        <name>ATP</name>
        <dbReference type="ChEBI" id="CHEBI:30616"/>
    </ligand>
</feature>
<evidence type="ECO:0000256" key="7">
    <source>
        <dbReference type="ARBA" id="ARBA00023175"/>
    </source>
</evidence>
<evidence type="ECO:0000256" key="6">
    <source>
        <dbReference type="ARBA" id="ARBA00023054"/>
    </source>
</evidence>
<dbReference type="PROSITE" id="PS50067">
    <property type="entry name" value="KINESIN_MOTOR_2"/>
    <property type="match status" value="1"/>
</dbReference>
<keyword evidence="6 10" id="KW-0175">Coiled coil</keyword>
<dbReference type="InterPro" id="IPR036961">
    <property type="entry name" value="Kinesin_motor_dom_sf"/>
</dbReference>
<evidence type="ECO:0000256" key="9">
    <source>
        <dbReference type="PROSITE-ProRule" id="PRU00283"/>
    </source>
</evidence>
<evidence type="ECO:0000256" key="5">
    <source>
        <dbReference type="ARBA" id="ARBA00022840"/>
    </source>
</evidence>
<dbReference type="GO" id="GO:0003774">
    <property type="term" value="F:cytoskeletal motor activity"/>
    <property type="evidence" value="ECO:0007669"/>
    <property type="project" value="UniProtKB-UniRule"/>
</dbReference>
<dbReference type="SUPFAM" id="SSF52540">
    <property type="entry name" value="P-loop containing nucleoside triphosphate hydrolases"/>
    <property type="match status" value="1"/>
</dbReference>
<proteinExistence type="inferred from homology"/>
<dbReference type="Pfam" id="PF00225">
    <property type="entry name" value="Kinesin"/>
    <property type="match status" value="1"/>
</dbReference>
<dbReference type="PANTHER" id="PTHR47970">
    <property type="entry name" value="KINESIN-LIKE PROTEIN KIF11"/>
    <property type="match status" value="1"/>
</dbReference>
<evidence type="ECO:0000256" key="4">
    <source>
        <dbReference type="ARBA" id="ARBA00022741"/>
    </source>
</evidence>
<accession>A0ABD2P181</accession>
<evidence type="ECO:0000256" key="1">
    <source>
        <dbReference type="ARBA" id="ARBA00004186"/>
    </source>
</evidence>
<keyword evidence="2" id="KW-0963">Cytoplasm</keyword>
<keyword evidence="8" id="KW-0206">Cytoskeleton</keyword>
<evidence type="ECO:0000313" key="12">
    <source>
        <dbReference type="EMBL" id="KAL3284672.1"/>
    </source>
</evidence>
<dbReference type="Proteomes" id="UP001516400">
    <property type="component" value="Unassembled WGS sequence"/>
</dbReference>
<dbReference type="GO" id="GO:0005524">
    <property type="term" value="F:ATP binding"/>
    <property type="evidence" value="ECO:0007669"/>
    <property type="project" value="UniProtKB-UniRule"/>
</dbReference>
<comment type="similarity">
    <text evidence="9">Belongs to the TRAFAC class myosin-kinesin ATPase superfamily. Kinesin family.</text>
</comment>
<feature type="domain" description="Kinesin motor" evidence="11">
    <location>
        <begin position="21"/>
        <end position="424"/>
    </location>
</feature>
<dbReference type="InterPro" id="IPR001752">
    <property type="entry name" value="Kinesin_motor_dom"/>
</dbReference>
<evidence type="ECO:0000256" key="3">
    <source>
        <dbReference type="ARBA" id="ARBA00022553"/>
    </source>
</evidence>
<dbReference type="PRINTS" id="PR00380">
    <property type="entry name" value="KINESINHEAVY"/>
</dbReference>
<evidence type="ECO:0000256" key="2">
    <source>
        <dbReference type="ARBA" id="ARBA00022490"/>
    </source>
</evidence>